<feature type="transmembrane region" description="Helical" evidence="2">
    <location>
        <begin position="7"/>
        <end position="28"/>
    </location>
</feature>
<dbReference type="PRINTS" id="PR00369">
    <property type="entry name" value="FLAVODOXIN"/>
</dbReference>
<dbReference type="PANTHER" id="PTHR19384">
    <property type="entry name" value="NITRIC OXIDE SYNTHASE-RELATED"/>
    <property type="match status" value="1"/>
</dbReference>
<dbReference type="Pfam" id="PF00258">
    <property type="entry name" value="Flavodoxin_1"/>
    <property type="match status" value="1"/>
</dbReference>
<sequence length="270" mass="30288">MTSQRKLDLVSVVTIACLLIVAALLLWWTPGDWWIATPRASHWVSAVMTMVTYLVLCVWIAWIPSRGPSVKQTSYDDNAANSLEEDTPSDVHNDAKVVVLYASQTGTAEELAIETATRLTENNIHSEITAIDELHERRWCGEETFLIIASTAGQGEPPDHAFEFAEELMNRSIDMTSLRYGILALGDSDYEEYCAFGRQINEWLTKCGAQPLFDIIEVDDGDRVSIEQWESQVDKITIGRGDIRETTRLNAVAGPPLHDMQRKMRDSVSL</sequence>
<protein>
    <submittedName>
        <fullName evidence="4">Sulfite reductase (NADPH) flavoprotein alpha-component</fullName>
        <ecNumber evidence="4">1.8.1.2</ecNumber>
    </submittedName>
</protein>
<dbReference type="InterPro" id="IPR029039">
    <property type="entry name" value="Flavoprotein-like_sf"/>
</dbReference>
<dbReference type="InterPro" id="IPR001094">
    <property type="entry name" value="Flavdoxin-like"/>
</dbReference>
<evidence type="ECO:0000313" key="4">
    <source>
        <dbReference type="EMBL" id="MBB3209340.1"/>
    </source>
</evidence>
<keyword evidence="1" id="KW-0285">Flavoprotein</keyword>
<reference evidence="4 5" key="1">
    <citation type="submission" date="2020-08" db="EMBL/GenBank/DDBJ databases">
        <title>Genomic Encyclopedia of Type Strains, Phase III (KMG-III): the genomes of soil and plant-associated and newly described type strains.</title>
        <authorList>
            <person name="Whitman W."/>
        </authorList>
    </citation>
    <scope>NUCLEOTIDE SEQUENCE [LARGE SCALE GENOMIC DNA]</scope>
    <source>
        <strain evidence="4 5">CECT 8075</strain>
    </source>
</reference>
<keyword evidence="2" id="KW-1133">Transmembrane helix</keyword>
<feature type="domain" description="Flavodoxin-like" evidence="3">
    <location>
        <begin position="97"/>
        <end position="234"/>
    </location>
</feature>
<dbReference type="GO" id="GO:0010181">
    <property type="term" value="F:FMN binding"/>
    <property type="evidence" value="ECO:0007669"/>
    <property type="project" value="InterPro"/>
</dbReference>
<evidence type="ECO:0000256" key="1">
    <source>
        <dbReference type="ARBA" id="ARBA00022630"/>
    </source>
</evidence>
<dbReference type="RefSeq" id="WP_184307853.1">
    <property type="nucleotide sequence ID" value="NZ_JACHXU010000022.1"/>
</dbReference>
<comment type="caution">
    <text evidence="4">The sequence shown here is derived from an EMBL/GenBank/DDBJ whole genome shotgun (WGS) entry which is preliminary data.</text>
</comment>
<dbReference type="Gene3D" id="3.40.50.360">
    <property type="match status" value="1"/>
</dbReference>
<dbReference type="AlphaFoldDB" id="A0A7W5E380"/>
<name>A0A7W5E380_9BACT</name>
<dbReference type="GO" id="GO:0005829">
    <property type="term" value="C:cytosol"/>
    <property type="evidence" value="ECO:0007669"/>
    <property type="project" value="TreeGrafter"/>
</dbReference>
<gene>
    <name evidence="4" type="ORF">FHS27_005180</name>
</gene>
<dbReference type="EMBL" id="JACHXU010000022">
    <property type="protein sequence ID" value="MBB3209340.1"/>
    <property type="molecule type" value="Genomic_DNA"/>
</dbReference>
<keyword evidence="2" id="KW-0472">Membrane</keyword>
<evidence type="ECO:0000256" key="2">
    <source>
        <dbReference type="SAM" id="Phobius"/>
    </source>
</evidence>
<dbReference type="GO" id="GO:0050660">
    <property type="term" value="F:flavin adenine dinucleotide binding"/>
    <property type="evidence" value="ECO:0007669"/>
    <property type="project" value="TreeGrafter"/>
</dbReference>
<accession>A0A7W5E380</accession>
<dbReference type="PROSITE" id="PS50902">
    <property type="entry name" value="FLAVODOXIN_LIKE"/>
    <property type="match status" value="1"/>
</dbReference>
<dbReference type="PANTHER" id="PTHR19384:SF17">
    <property type="entry name" value="NADPH--CYTOCHROME P450 REDUCTASE"/>
    <property type="match status" value="1"/>
</dbReference>
<dbReference type="SUPFAM" id="SSF52218">
    <property type="entry name" value="Flavoproteins"/>
    <property type="match status" value="1"/>
</dbReference>
<keyword evidence="4" id="KW-0560">Oxidoreductase</keyword>
<feature type="transmembrane region" description="Helical" evidence="2">
    <location>
        <begin position="40"/>
        <end position="62"/>
    </location>
</feature>
<dbReference type="GO" id="GO:0004783">
    <property type="term" value="F:sulfite reductase (NADPH) activity"/>
    <property type="evidence" value="ECO:0007669"/>
    <property type="project" value="UniProtKB-EC"/>
</dbReference>
<dbReference type="EC" id="1.8.1.2" evidence="4"/>
<evidence type="ECO:0000259" key="3">
    <source>
        <dbReference type="PROSITE" id="PS50902"/>
    </source>
</evidence>
<dbReference type="Proteomes" id="UP000536179">
    <property type="component" value="Unassembled WGS sequence"/>
</dbReference>
<evidence type="ECO:0000313" key="5">
    <source>
        <dbReference type="Proteomes" id="UP000536179"/>
    </source>
</evidence>
<organism evidence="4 5">
    <name type="scientific">Aporhodopirellula rubra</name>
    <dbReference type="NCBI Taxonomy" id="980271"/>
    <lineage>
        <taxon>Bacteria</taxon>
        <taxon>Pseudomonadati</taxon>
        <taxon>Planctomycetota</taxon>
        <taxon>Planctomycetia</taxon>
        <taxon>Pirellulales</taxon>
        <taxon>Pirellulaceae</taxon>
        <taxon>Aporhodopirellula</taxon>
    </lineage>
</organism>
<dbReference type="InterPro" id="IPR008254">
    <property type="entry name" value="Flavodoxin/NO_synth"/>
</dbReference>
<proteinExistence type="predicted"/>
<keyword evidence="5" id="KW-1185">Reference proteome</keyword>
<keyword evidence="2" id="KW-0812">Transmembrane</keyword>